<dbReference type="InterPro" id="IPR052769">
    <property type="entry name" value="TPR_domain_protein"/>
</dbReference>
<gene>
    <name evidence="2" type="ORF">T310_1248</name>
</gene>
<evidence type="ECO:0000256" key="1">
    <source>
        <dbReference type="SAM" id="MobiDB-lite"/>
    </source>
</evidence>
<dbReference type="PANTHER" id="PTHR46014">
    <property type="entry name" value="TETRATRICOPEPTIDE REPEAT PROTEIN 1"/>
    <property type="match status" value="1"/>
</dbReference>
<dbReference type="Gene3D" id="1.25.40.10">
    <property type="entry name" value="Tetratricopeptide repeat domain"/>
    <property type="match status" value="2"/>
</dbReference>
<dbReference type="Proteomes" id="UP000053958">
    <property type="component" value="Unassembled WGS sequence"/>
</dbReference>
<name>A0A0F4Z2G2_RASE3</name>
<dbReference type="InterPro" id="IPR011990">
    <property type="entry name" value="TPR-like_helical_dom_sf"/>
</dbReference>
<feature type="region of interest" description="Disordered" evidence="1">
    <location>
        <begin position="125"/>
        <end position="146"/>
    </location>
</feature>
<dbReference type="GeneID" id="25313599"/>
<dbReference type="EMBL" id="LASV01000050">
    <property type="protein sequence ID" value="KKA24699.1"/>
    <property type="molecule type" value="Genomic_DNA"/>
</dbReference>
<feature type="compositionally biased region" description="Polar residues" evidence="1">
    <location>
        <begin position="125"/>
        <end position="139"/>
    </location>
</feature>
<evidence type="ECO:0000313" key="2">
    <source>
        <dbReference type="EMBL" id="KKA24699.1"/>
    </source>
</evidence>
<sequence length="308" mass="34425">MKKTTAVDSRSDTKSDVPRAGQTDDESEDEEVFHDARFPADEEARLLAESHACKEEANKLFAAASYSDAISTYDRALASCPNYLDYEIAVLRSNIAACYLKLEDWKSAVDAATASIESLNRCLPPSTSAAADAKTGQTQDKSRNDKDAVVELSGEDEEAELERLKQDDQRRNDIKRIRAKALMRRARARAELGGWANLQGAEEDYKELAGMDNLPPQDKKIVQKALRELPTRIQTARDKEVAEMMGKLKEVISYSGCFFDDLGYTDDFFFFLQLGNSVLKPFGLSTDNFKFTKDEKTGGYTMQFQSGK</sequence>
<dbReference type="InterPro" id="IPR019734">
    <property type="entry name" value="TPR_rpt"/>
</dbReference>
<dbReference type="STRING" id="1408163.A0A0F4Z2G2"/>
<dbReference type="SMART" id="SM00028">
    <property type="entry name" value="TPR"/>
    <property type="match status" value="2"/>
</dbReference>
<dbReference type="OrthoDB" id="1872379at2759"/>
<dbReference type="AlphaFoldDB" id="A0A0F4Z2G2"/>
<dbReference type="PANTHER" id="PTHR46014:SF1">
    <property type="entry name" value="TETRATRICOPEPTIDE REPEAT PROTEIN 1"/>
    <property type="match status" value="1"/>
</dbReference>
<accession>A0A0F4Z2G2</accession>
<organism evidence="2 3">
    <name type="scientific">Rasamsonia emersonii (strain ATCC 16479 / CBS 393.64 / IMI 116815)</name>
    <dbReference type="NCBI Taxonomy" id="1408163"/>
    <lineage>
        <taxon>Eukaryota</taxon>
        <taxon>Fungi</taxon>
        <taxon>Dikarya</taxon>
        <taxon>Ascomycota</taxon>
        <taxon>Pezizomycotina</taxon>
        <taxon>Eurotiomycetes</taxon>
        <taxon>Eurotiomycetidae</taxon>
        <taxon>Eurotiales</taxon>
        <taxon>Trichocomaceae</taxon>
        <taxon>Rasamsonia</taxon>
    </lineage>
</organism>
<feature type="compositionally biased region" description="Acidic residues" evidence="1">
    <location>
        <begin position="23"/>
        <end position="32"/>
    </location>
</feature>
<evidence type="ECO:0000313" key="3">
    <source>
        <dbReference type="Proteomes" id="UP000053958"/>
    </source>
</evidence>
<dbReference type="SUPFAM" id="SSF48452">
    <property type="entry name" value="TPR-like"/>
    <property type="match status" value="1"/>
</dbReference>
<keyword evidence="3" id="KW-1185">Reference proteome</keyword>
<dbReference type="RefSeq" id="XP_013331311.1">
    <property type="nucleotide sequence ID" value="XM_013475857.1"/>
</dbReference>
<comment type="caution">
    <text evidence="2">The sequence shown here is derived from an EMBL/GenBank/DDBJ whole genome shotgun (WGS) entry which is preliminary data.</text>
</comment>
<feature type="region of interest" description="Disordered" evidence="1">
    <location>
        <begin position="1"/>
        <end position="34"/>
    </location>
</feature>
<reference evidence="2 3" key="1">
    <citation type="submission" date="2015-04" db="EMBL/GenBank/DDBJ databases">
        <authorList>
            <person name="Heijne W.H."/>
            <person name="Fedorova N.D."/>
            <person name="Nierman W.C."/>
            <person name="Vollebregt A.W."/>
            <person name="Zhao Z."/>
            <person name="Wu L."/>
            <person name="Kumar M."/>
            <person name="Stam H."/>
            <person name="van den Berg M.A."/>
            <person name="Pel H.J."/>
        </authorList>
    </citation>
    <scope>NUCLEOTIDE SEQUENCE [LARGE SCALE GENOMIC DNA]</scope>
    <source>
        <strain evidence="2 3">CBS 393.64</strain>
    </source>
</reference>
<protein>
    <submittedName>
        <fullName evidence="2">Tetratricopeptide repeat protein 1</fullName>
    </submittedName>
</protein>
<proteinExistence type="predicted"/>